<feature type="transmembrane region" description="Helical" evidence="5">
    <location>
        <begin position="67"/>
        <end position="84"/>
    </location>
</feature>
<feature type="transmembrane region" description="Helical" evidence="5">
    <location>
        <begin position="114"/>
        <end position="137"/>
    </location>
</feature>
<dbReference type="EMBL" id="ACWF01000156">
    <property type="protein sequence ID" value="EHL73743.1"/>
    <property type="molecule type" value="Genomic_DNA"/>
</dbReference>
<evidence type="ECO:0000256" key="3">
    <source>
        <dbReference type="ARBA" id="ARBA00022989"/>
    </source>
</evidence>
<keyword evidence="2 5" id="KW-0812">Transmembrane</keyword>
<feature type="domain" description="NfeD integral membrane" evidence="7">
    <location>
        <begin position="22"/>
        <end position="134"/>
    </location>
</feature>
<gene>
    <name evidence="8" type="ORF">HMPREF1015_00319</name>
</gene>
<protein>
    <submittedName>
        <fullName evidence="8">Uncharacterized protein</fullName>
    </submittedName>
</protein>
<evidence type="ECO:0000313" key="9">
    <source>
        <dbReference type="Proteomes" id="UP000011747"/>
    </source>
</evidence>
<keyword evidence="4 5" id="KW-0472">Membrane</keyword>
<evidence type="ECO:0000256" key="4">
    <source>
        <dbReference type="ARBA" id="ARBA00023136"/>
    </source>
</evidence>
<evidence type="ECO:0000256" key="2">
    <source>
        <dbReference type="ARBA" id="ARBA00022692"/>
    </source>
</evidence>
<dbReference type="PATRIC" id="fig|665952.3.peg.3216"/>
<keyword evidence="9" id="KW-1185">Reference proteome</keyword>
<dbReference type="Pfam" id="PF24961">
    <property type="entry name" value="NfeD_membrane"/>
    <property type="match status" value="1"/>
</dbReference>
<dbReference type="Pfam" id="PF01957">
    <property type="entry name" value="NfeD"/>
    <property type="match status" value="1"/>
</dbReference>
<keyword evidence="3 5" id="KW-1133">Transmembrane helix</keyword>
<accession>G9QPV2</accession>
<evidence type="ECO:0000313" key="8">
    <source>
        <dbReference type="EMBL" id="EHL73743.1"/>
    </source>
</evidence>
<dbReference type="HOGENOM" id="CLU_087257_0_0_9"/>
<evidence type="ECO:0000259" key="7">
    <source>
        <dbReference type="Pfam" id="PF24961"/>
    </source>
</evidence>
<name>G9QPV2_9BACI</name>
<evidence type="ECO:0000256" key="5">
    <source>
        <dbReference type="SAM" id="Phobius"/>
    </source>
</evidence>
<sequence length="224" mass="24533">MTNEVHESFAVKWSRILTHPAMVTILLSIASLAFVMELFTPRFGIVGIIGILALAFFFWAHITAGTAGYEAVAFFLVGVVLLTAELFLPGGIAGILGLSAMIVSILTVGDNRLWMGISLLIAIGVAVTGMIVMRRVFHQKMKLFQRMVLTDSTDSEKGYVSHVNRYDLIGKTGVSVTPLRPSGTILIDEERIDAITEGNYIAKDKKIQVVKVEGVRIIVREVKQ</sequence>
<dbReference type="InterPro" id="IPR052165">
    <property type="entry name" value="Membrane_assoc_protease"/>
</dbReference>
<dbReference type="InterPro" id="IPR056739">
    <property type="entry name" value="NfeD_membrane"/>
</dbReference>
<dbReference type="InterPro" id="IPR002810">
    <property type="entry name" value="NfeD-like_C"/>
</dbReference>
<feature type="domain" description="NfeD-like C-terminal" evidence="6">
    <location>
        <begin position="167"/>
        <end position="220"/>
    </location>
</feature>
<comment type="subcellular location">
    <subcellularLocation>
        <location evidence="1">Membrane</location>
        <topology evidence="1">Multi-pass membrane protein</topology>
    </subcellularLocation>
</comment>
<dbReference type="PANTHER" id="PTHR33507">
    <property type="entry name" value="INNER MEMBRANE PROTEIN YBBJ"/>
    <property type="match status" value="1"/>
</dbReference>
<proteinExistence type="predicted"/>
<feature type="transmembrane region" description="Helical" evidence="5">
    <location>
        <begin position="43"/>
        <end position="61"/>
    </location>
</feature>
<feature type="transmembrane region" description="Helical" evidence="5">
    <location>
        <begin position="16"/>
        <end position="36"/>
    </location>
</feature>
<dbReference type="AlphaFoldDB" id="G9QPV2"/>
<dbReference type="PANTHER" id="PTHR33507:SF3">
    <property type="entry name" value="INNER MEMBRANE PROTEIN YBBJ"/>
    <property type="match status" value="1"/>
</dbReference>
<reference evidence="8 9" key="1">
    <citation type="submission" date="2011-09" db="EMBL/GenBank/DDBJ databases">
        <title>The Genome Sequence of Bacillus smithii 7_3_47FAA.</title>
        <authorList>
            <consortium name="The Broad Institute Genome Sequencing Platform"/>
            <person name="Earl A."/>
            <person name="Ward D."/>
            <person name="Feldgarden M."/>
            <person name="Gevers D."/>
            <person name="Daigneault M."/>
            <person name="Strauss J."/>
            <person name="Allen-Vercoe E."/>
            <person name="Young S.K."/>
            <person name="Zeng Q."/>
            <person name="Gargeya S."/>
            <person name="Fitzgerald M."/>
            <person name="Haas B."/>
            <person name="Abouelleil A."/>
            <person name="Alvarado L."/>
            <person name="Arachchi H.M."/>
            <person name="Berlin A."/>
            <person name="Brown A."/>
            <person name="Chapman S.B."/>
            <person name="Chen Z."/>
            <person name="Dunbar C."/>
            <person name="Freedman E."/>
            <person name="Gearin G."/>
            <person name="Goldberg J."/>
            <person name="Griggs A."/>
            <person name="Gujja S."/>
            <person name="Heiman D."/>
            <person name="Howarth C."/>
            <person name="Larson L."/>
            <person name="Lui A."/>
            <person name="MacDonald P.J.P."/>
            <person name="Montmayeur A."/>
            <person name="Murphy C."/>
            <person name="Neiman D."/>
            <person name="Pearson M."/>
            <person name="Priest M."/>
            <person name="Roberts A."/>
            <person name="Saif S."/>
            <person name="Shea T."/>
            <person name="Shenoy N."/>
            <person name="Sisk P."/>
            <person name="Stolte C."/>
            <person name="Sykes S."/>
            <person name="Wortman J."/>
            <person name="Nusbaum C."/>
            <person name="Birren B."/>
        </authorList>
    </citation>
    <scope>NUCLEOTIDE SEQUENCE [LARGE SCALE GENOMIC DNA]</scope>
    <source>
        <strain evidence="8 9">7_3_47FAA</strain>
    </source>
</reference>
<dbReference type="GO" id="GO:0005886">
    <property type="term" value="C:plasma membrane"/>
    <property type="evidence" value="ECO:0007669"/>
    <property type="project" value="TreeGrafter"/>
</dbReference>
<evidence type="ECO:0000256" key="1">
    <source>
        <dbReference type="ARBA" id="ARBA00004141"/>
    </source>
</evidence>
<dbReference type="SUPFAM" id="SSF141322">
    <property type="entry name" value="NfeD domain-like"/>
    <property type="match status" value="1"/>
</dbReference>
<dbReference type="Gene3D" id="2.40.50.140">
    <property type="entry name" value="Nucleic acid-binding proteins"/>
    <property type="match status" value="1"/>
</dbReference>
<dbReference type="InterPro" id="IPR012340">
    <property type="entry name" value="NA-bd_OB-fold"/>
</dbReference>
<comment type="caution">
    <text evidence="8">The sequence shown here is derived from an EMBL/GenBank/DDBJ whole genome shotgun (WGS) entry which is preliminary data.</text>
</comment>
<dbReference type="Proteomes" id="UP000011747">
    <property type="component" value="Unassembled WGS sequence"/>
</dbReference>
<evidence type="ECO:0000259" key="6">
    <source>
        <dbReference type="Pfam" id="PF01957"/>
    </source>
</evidence>
<organism evidence="8 9">
    <name type="scientific">Bacillus smithii 7_3_47FAA</name>
    <dbReference type="NCBI Taxonomy" id="665952"/>
    <lineage>
        <taxon>Bacteria</taxon>
        <taxon>Bacillati</taxon>
        <taxon>Bacillota</taxon>
        <taxon>Bacilli</taxon>
        <taxon>Bacillales</taxon>
        <taxon>Bacillaceae</taxon>
        <taxon>Bacillus</taxon>
    </lineage>
</organism>